<evidence type="ECO:0000313" key="2">
    <source>
        <dbReference type="Proteomes" id="UP000229342"/>
    </source>
</evidence>
<sequence length="127" mass="15075">MSKILYEDESYIIRGACFDIYKEFRNRHKEKIYNVALFRCLKRQGLKVEREKQIPIHFQGEKVGVYIPDIVIGNRILIELKCKPCITKEDISQFWYYIKVTGFRLGFLVNFGSENGVEIIRRIYGSE</sequence>
<evidence type="ECO:0008006" key="3">
    <source>
        <dbReference type="Google" id="ProtNLM"/>
    </source>
</evidence>
<protein>
    <recommendedName>
        <fullName evidence="3">GxxExxY protein</fullName>
    </recommendedName>
</protein>
<dbReference type="NCBIfam" id="TIGR04256">
    <property type="entry name" value="GxxExxY"/>
    <property type="match status" value="1"/>
</dbReference>
<dbReference type="Pfam" id="PF13366">
    <property type="entry name" value="PDDEXK_3"/>
    <property type="match status" value="1"/>
</dbReference>
<dbReference type="Proteomes" id="UP000229342">
    <property type="component" value="Unassembled WGS sequence"/>
</dbReference>
<dbReference type="InterPro" id="IPR026350">
    <property type="entry name" value="GxxExxY"/>
</dbReference>
<gene>
    <name evidence="1" type="ORF">COV91_04690</name>
</gene>
<comment type="caution">
    <text evidence="1">The sequence shown here is derived from an EMBL/GenBank/DDBJ whole genome shotgun (WGS) entry which is preliminary data.</text>
</comment>
<dbReference type="EMBL" id="PCVG01000061">
    <property type="protein sequence ID" value="PIQ68324.1"/>
    <property type="molecule type" value="Genomic_DNA"/>
</dbReference>
<evidence type="ECO:0000313" key="1">
    <source>
        <dbReference type="EMBL" id="PIQ68324.1"/>
    </source>
</evidence>
<name>A0A2H0KD67_9BACT</name>
<accession>A0A2H0KD67</accession>
<dbReference type="AlphaFoldDB" id="A0A2H0KD67"/>
<proteinExistence type="predicted"/>
<reference evidence="1 2" key="1">
    <citation type="submission" date="2017-09" db="EMBL/GenBank/DDBJ databases">
        <title>Depth-based differentiation of microbial function through sediment-hosted aquifers and enrichment of novel symbionts in the deep terrestrial subsurface.</title>
        <authorList>
            <person name="Probst A.J."/>
            <person name="Ladd B."/>
            <person name="Jarett J.K."/>
            <person name="Geller-Mcgrath D.E."/>
            <person name="Sieber C.M."/>
            <person name="Emerson J.B."/>
            <person name="Anantharaman K."/>
            <person name="Thomas B.C."/>
            <person name="Malmstrom R."/>
            <person name="Stieglmeier M."/>
            <person name="Klingl A."/>
            <person name="Woyke T."/>
            <person name="Ryan C.M."/>
            <person name="Banfield J.F."/>
        </authorList>
    </citation>
    <scope>NUCLEOTIDE SEQUENCE [LARGE SCALE GENOMIC DNA]</scope>
    <source>
        <strain evidence="1">CG11_big_fil_rev_8_21_14_0_20_46_11</strain>
    </source>
</reference>
<organism evidence="1 2">
    <name type="scientific">Candidatus Taylorbacteria bacterium CG11_big_fil_rev_8_21_14_0_20_46_11</name>
    <dbReference type="NCBI Taxonomy" id="1975025"/>
    <lineage>
        <taxon>Bacteria</taxon>
        <taxon>Candidatus Tayloriibacteriota</taxon>
    </lineage>
</organism>